<dbReference type="PROSITE" id="PS00676">
    <property type="entry name" value="SIGMA54_INTERACT_2"/>
    <property type="match status" value="1"/>
</dbReference>
<dbReference type="Gene3D" id="3.40.50.300">
    <property type="entry name" value="P-loop containing nucleotide triphosphate hydrolases"/>
    <property type="match status" value="1"/>
</dbReference>
<dbReference type="Gene3D" id="3.40.50.2300">
    <property type="match status" value="1"/>
</dbReference>
<dbReference type="SUPFAM" id="SSF46689">
    <property type="entry name" value="Homeodomain-like"/>
    <property type="match status" value="1"/>
</dbReference>
<evidence type="ECO:0000256" key="6">
    <source>
        <dbReference type="PROSITE-ProRule" id="PRU00169"/>
    </source>
</evidence>
<dbReference type="InterPro" id="IPR009057">
    <property type="entry name" value="Homeodomain-like_sf"/>
</dbReference>
<dbReference type="InterPro" id="IPR058031">
    <property type="entry name" value="AAA_lid_NorR"/>
</dbReference>
<dbReference type="PROSITE" id="PS00675">
    <property type="entry name" value="SIGMA54_INTERACT_1"/>
    <property type="match status" value="1"/>
</dbReference>
<dbReference type="GO" id="GO:0005524">
    <property type="term" value="F:ATP binding"/>
    <property type="evidence" value="ECO:0007669"/>
    <property type="project" value="UniProtKB-KW"/>
</dbReference>
<dbReference type="PROSITE" id="PS00688">
    <property type="entry name" value="SIGMA54_INTERACT_3"/>
    <property type="match status" value="1"/>
</dbReference>
<feature type="domain" description="Sigma-54 factor interaction" evidence="7">
    <location>
        <begin position="141"/>
        <end position="366"/>
    </location>
</feature>
<keyword evidence="1" id="KW-0547">Nucleotide-binding</keyword>
<dbReference type="InterPro" id="IPR002197">
    <property type="entry name" value="HTH_Fis"/>
</dbReference>
<dbReference type="InterPro" id="IPR027417">
    <property type="entry name" value="P-loop_NTPase"/>
</dbReference>
<evidence type="ECO:0000259" key="8">
    <source>
        <dbReference type="PROSITE" id="PS50110"/>
    </source>
</evidence>
<name>A0A1W1HGP4_9BACT</name>
<dbReference type="Gene3D" id="1.10.10.60">
    <property type="entry name" value="Homeodomain-like"/>
    <property type="match status" value="1"/>
</dbReference>
<sequence>MQIMIVDDDDTQREMLQGFLDNQGYRTLTASNGEKALAIFRTTPVDLALLDNRMPGMTGVTLLEKMKTINPMVHVIMITAFGDINTVITTMKLGAVEFLEKPLDLSILMERIQDIEATMCREEDVQQLQQELEQKELPLKLVAQSSSMKEVLSLVSRVAQQDWPVLVYGETGTGKEVISRLIHLTGNRDKEPFIDINCAAIPENLFESELFGHIKGAFTGASNNRRGCFETAHGGTLFMDEIGELPLALQPKLLRTIQEQKVKKIGSEHDIPVDVRLISATNRDLRQMVEKGDFREDLYYRINVLEIHIPPLRERKTDIPILLDLFLEKYSKNKFSFSPDAVDALIKYPFPGNVRELEHIVQRTVTFARTTVIQARDLPEEVRRHKAVGDVGNLEERLADVEREMIISALEKTGWVQTKAADILGISERVLRYKMKKNDISKQT</sequence>
<dbReference type="InterPro" id="IPR025662">
    <property type="entry name" value="Sigma_54_int_dom_ATP-bd_1"/>
</dbReference>
<keyword evidence="3" id="KW-0805">Transcription regulation</keyword>
<evidence type="ECO:0000256" key="5">
    <source>
        <dbReference type="ARBA" id="ARBA00023163"/>
    </source>
</evidence>
<dbReference type="Pfam" id="PF02954">
    <property type="entry name" value="HTH_8"/>
    <property type="match status" value="1"/>
</dbReference>
<reference evidence="9 10" key="1">
    <citation type="submission" date="2017-03" db="EMBL/GenBank/DDBJ databases">
        <authorList>
            <person name="Afonso C.L."/>
            <person name="Miller P.J."/>
            <person name="Scott M.A."/>
            <person name="Spackman E."/>
            <person name="Goraichik I."/>
            <person name="Dimitrov K.M."/>
            <person name="Suarez D.L."/>
            <person name="Swayne D.E."/>
        </authorList>
    </citation>
    <scope>NUCLEOTIDE SEQUENCE [LARGE SCALE GENOMIC DNA]</scope>
    <source>
        <strain evidence="9">PRJEB14757</strain>
    </source>
</reference>
<dbReference type="AlphaFoldDB" id="A0A1W1HGP4"/>
<evidence type="ECO:0000256" key="3">
    <source>
        <dbReference type="ARBA" id="ARBA00023015"/>
    </source>
</evidence>
<organism evidence="9 10">
    <name type="scientific">Desulfamplus magnetovallimortis</name>
    <dbReference type="NCBI Taxonomy" id="1246637"/>
    <lineage>
        <taxon>Bacteria</taxon>
        <taxon>Pseudomonadati</taxon>
        <taxon>Thermodesulfobacteriota</taxon>
        <taxon>Desulfobacteria</taxon>
        <taxon>Desulfobacterales</taxon>
        <taxon>Desulfobacteraceae</taxon>
        <taxon>Desulfamplus</taxon>
    </lineage>
</organism>
<dbReference type="Pfam" id="PF25601">
    <property type="entry name" value="AAA_lid_14"/>
    <property type="match status" value="1"/>
</dbReference>
<dbReference type="Pfam" id="PF00158">
    <property type="entry name" value="Sigma54_activat"/>
    <property type="match status" value="1"/>
</dbReference>
<dbReference type="EMBL" id="FWEV01000276">
    <property type="protein sequence ID" value="SLM31552.1"/>
    <property type="molecule type" value="Genomic_DNA"/>
</dbReference>
<accession>A0A1W1HGP4</accession>
<dbReference type="SMART" id="SM00448">
    <property type="entry name" value="REC"/>
    <property type="match status" value="1"/>
</dbReference>
<keyword evidence="6" id="KW-0597">Phosphoprotein</keyword>
<evidence type="ECO:0000256" key="1">
    <source>
        <dbReference type="ARBA" id="ARBA00022741"/>
    </source>
</evidence>
<dbReference type="InterPro" id="IPR025943">
    <property type="entry name" value="Sigma_54_int_dom_ATP-bd_2"/>
</dbReference>
<evidence type="ECO:0000256" key="4">
    <source>
        <dbReference type="ARBA" id="ARBA00023125"/>
    </source>
</evidence>
<dbReference type="InterPro" id="IPR001789">
    <property type="entry name" value="Sig_transdc_resp-reg_receiver"/>
</dbReference>
<keyword evidence="10" id="KW-1185">Reference proteome</keyword>
<protein>
    <submittedName>
        <fullName evidence="9">Acetoacetate metabolism regulatory protein AtoC</fullName>
    </submittedName>
</protein>
<dbReference type="InterPro" id="IPR025944">
    <property type="entry name" value="Sigma_54_int_dom_CS"/>
</dbReference>
<dbReference type="Proteomes" id="UP000191931">
    <property type="component" value="Unassembled WGS sequence"/>
</dbReference>
<feature type="domain" description="Response regulatory" evidence="8">
    <location>
        <begin position="2"/>
        <end position="116"/>
    </location>
</feature>
<dbReference type="PROSITE" id="PS50045">
    <property type="entry name" value="SIGMA54_INTERACT_4"/>
    <property type="match status" value="1"/>
</dbReference>
<dbReference type="PROSITE" id="PS50110">
    <property type="entry name" value="RESPONSE_REGULATORY"/>
    <property type="match status" value="1"/>
</dbReference>
<dbReference type="GO" id="GO:0000160">
    <property type="term" value="P:phosphorelay signal transduction system"/>
    <property type="evidence" value="ECO:0007669"/>
    <property type="project" value="InterPro"/>
</dbReference>
<keyword evidence="2" id="KW-0067">ATP-binding</keyword>
<dbReference type="STRING" id="1246637.MTBBW1_350043"/>
<dbReference type="Gene3D" id="1.10.8.60">
    <property type="match status" value="1"/>
</dbReference>
<feature type="modified residue" description="4-aspartylphosphate" evidence="6">
    <location>
        <position position="51"/>
    </location>
</feature>
<dbReference type="FunFam" id="3.40.50.300:FF:000006">
    <property type="entry name" value="DNA-binding transcriptional regulator NtrC"/>
    <property type="match status" value="1"/>
</dbReference>
<evidence type="ECO:0000256" key="2">
    <source>
        <dbReference type="ARBA" id="ARBA00022840"/>
    </source>
</evidence>
<dbReference type="Pfam" id="PF00072">
    <property type="entry name" value="Response_reg"/>
    <property type="match status" value="1"/>
</dbReference>
<dbReference type="GO" id="GO:0043565">
    <property type="term" value="F:sequence-specific DNA binding"/>
    <property type="evidence" value="ECO:0007669"/>
    <property type="project" value="InterPro"/>
</dbReference>
<evidence type="ECO:0000313" key="9">
    <source>
        <dbReference type="EMBL" id="SLM31552.1"/>
    </source>
</evidence>
<gene>
    <name evidence="9" type="primary">atoC</name>
    <name evidence="9" type="ORF">MTBBW1_350043</name>
</gene>
<dbReference type="OrthoDB" id="9763792at2"/>
<dbReference type="GO" id="GO:0006355">
    <property type="term" value="P:regulation of DNA-templated transcription"/>
    <property type="evidence" value="ECO:0007669"/>
    <property type="project" value="InterPro"/>
</dbReference>
<proteinExistence type="predicted"/>
<dbReference type="InterPro" id="IPR011006">
    <property type="entry name" value="CheY-like_superfamily"/>
</dbReference>
<dbReference type="SUPFAM" id="SSF52540">
    <property type="entry name" value="P-loop containing nucleoside triphosphate hydrolases"/>
    <property type="match status" value="1"/>
</dbReference>
<keyword evidence="4" id="KW-0238">DNA-binding</keyword>
<evidence type="ECO:0000259" key="7">
    <source>
        <dbReference type="PROSITE" id="PS50045"/>
    </source>
</evidence>
<dbReference type="InterPro" id="IPR002078">
    <property type="entry name" value="Sigma_54_int"/>
</dbReference>
<keyword evidence="5" id="KW-0804">Transcription</keyword>
<dbReference type="RefSeq" id="WP_080800399.1">
    <property type="nucleotide sequence ID" value="NZ_LT828541.1"/>
</dbReference>
<dbReference type="CDD" id="cd00009">
    <property type="entry name" value="AAA"/>
    <property type="match status" value="1"/>
</dbReference>
<evidence type="ECO:0000313" key="10">
    <source>
        <dbReference type="Proteomes" id="UP000191931"/>
    </source>
</evidence>
<dbReference type="SUPFAM" id="SSF52172">
    <property type="entry name" value="CheY-like"/>
    <property type="match status" value="1"/>
</dbReference>
<dbReference type="PANTHER" id="PTHR32071">
    <property type="entry name" value="TRANSCRIPTIONAL REGULATORY PROTEIN"/>
    <property type="match status" value="1"/>
</dbReference>
<dbReference type="PRINTS" id="PR01590">
    <property type="entry name" value="HTHFIS"/>
</dbReference>